<dbReference type="PATRIC" id="fig|45065.4.peg.725"/>
<comment type="pathway">
    <text evidence="1 8">Cofactor biosynthesis; (R)-pantothenate biosynthesis; (R)-pantothenate from (R)-pantoate and beta-alanine: step 1/1.</text>
</comment>
<comment type="similarity">
    <text evidence="2 8">Belongs to the pantothenate synthetase family.</text>
</comment>
<keyword evidence="4 8" id="KW-0566">Pantothenate biosynthesis</keyword>
<organism evidence="9 10">
    <name type="scientific">Legionella geestiana</name>
    <dbReference type="NCBI Taxonomy" id="45065"/>
    <lineage>
        <taxon>Bacteria</taxon>
        <taxon>Pseudomonadati</taxon>
        <taxon>Pseudomonadota</taxon>
        <taxon>Gammaproteobacteria</taxon>
        <taxon>Legionellales</taxon>
        <taxon>Legionellaceae</taxon>
        <taxon>Legionella</taxon>
    </lineage>
</organism>
<comment type="subcellular location">
    <subcellularLocation>
        <location evidence="8">Cytoplasm</location>
    </subcellularLocation>
</comment>
<accession>A0A0W0U352</accession>
<evidence type="ECO:0000256" key="4">
    <source>
        <dbReference type="ARBA" id="ARBA00022655"/>
    </source>
</evidence>
<dbReference type="InterPro" id="IPR042176">
    <property type="entry name" value="Pantoate_ligase_C"/>
</dbReference>
<keyword evidence="8" id="KW-0963">Cytoplasm</keyword>
<keyword evidence="3 8" id="KW-0436">Ligase</keyword>
<dbReference type="Proteomes" id="UP000054785">
    <property type="component" value="Unassembled WGS sequence"/>
</dbReference>
<evidence type="ECO:0000313" key="9">
    <source>
        <dbReference type="EMBL" id="KTD02352.1"/>
    </source>
</evidence>
<comment type="function">
    <text evidence="8">Catalyzes the condensation of pantoate with beta-alanine in an ATP-dependent reaction via a pantoyl-adenylate intermediate.</text>
</comment>
<feature type="binding site" evidence="8">
    <location>
        <position position="175"/>
    </location>
    <ligand>
        <name>ATP</name>
        <dbReference type="ChEBI" id="CHEBI:30616"/>
    </ligand>
</feature>
<evidence type="ECO:0000256" key="6">
    <source>
        <dbReference type="ARBA" id="ARBA00022840"/>
    </source>
</evidence>
<name>A0A0W0U352_9GAMM</name>
<keyword evidence="5 8" id="KW-0547">Nucleotide-binding</keyword>
<keyword evidence="10" id="KW-1185">Reference proteome</keyword>
<dbReference type="RefSeq" id="WP_035901822.1">
    <property type="nucleotide sequence ID" value="NZ_CAAAHN010000009.1"/>
</dbReference>
<evidence type="ECO:0000256" key="1">
    <source>
        <dbReference type="ARBA" id="ARBA00004990"/>
    </source>
</evidence>
<dbReference type="PANTHER" id="PTHR21299">
    <property type="entry name" value="CYTIDYLATE KINASE/PANTOATE-BETA-ALANINE LIGASE"/>
    <property type="match status" value="1"/>
</dbReference>
<proteinExistence type="inferred from homology"/>
<keyword evidence="6 8" id="KW-0067">ATP-binding</keyword>
<dbReference type="PANTHER" id="PTHR21299:SF1">
    <property type="entry name" value="PANTOATE--BETA-ALANINE LIGASE"/>
    <property type="match status" value="1"/>
</dbReference>
<evidence type="ECO:0000256" key="3">
    <source>
        <dbReference type="ARBA" id="ARBA00022598"/>
    </source>
</evidence>
<comment type="caution">
    <text evidence="9">The sequence shown here is derived from an EMBL/GenBank/DDBJ whole genome shotgun (WGS) entry which is preliminary data.</text>
</comment>
<dbReference type="NCBIfam" id="TIGR00018">
    <property type="entry name" value="panC"/>
    <property type="match status" value="1"/>
</dbReference>
<comment type="subunit">
    <text evidence="8">Homodimer.</text>
</comment>
<dbReference type="HAMAP" id="MF_00158">
    <property type="entry name" value="PanC"/>
    <property type="match status" value="1"/>
</dbReference>
<dbReference type="STRING" id="45065.Lgee_0681"/>
<dbReference type="AlphaFoldDB" id="A0A0W0U352"/>
<feature type="binding site" evidence="8">
    <location>
        <position position="60"/>
    </location>
    <ligand>
        <name>(R)-pantoate</name>
        <dbReference type="ChEBI" id="CHEBI:15980"/>
    </ligand>
</feature>
<dbReference type="UniPathway" id="UPA00028">
    <property type="reaction ID" value="UER00005"/>
</dbReference>
<dbReference type="GO" id="GO:0005524">
    <property type="term" value="F:ATP binding"/>
    <property type="evidence" value="ECO:0007669"/>
    <property type="project" value="UniProtKB-KW"/>
</dbReference>
<dbReference type="GO" id="GO:0005829">
    <property type="term" value="C:cytosol"/>
    <property type="evidence" value="ECO:0007669"/>
    <property type="project" value="TreeGrafter"/>
</dbReference>
<evidence type="ECO:0000256" key="7">
    <source>
        <dbReference type="ARBA" id="ARBA00048258"/>
    </source>
</evidence>
<feature type="binding site" evidence="8">
    <location>
        <position position="60"/>
    </location>
    <ligand>
        <name>beta-alanine</name>
        <dbReference type="ChEBI" id="CHEBI:57966"/>
    </ligand>
</feature>
<dbReference type="Gene3D" id="3.40.50.620">
    <property type="entry name" value="HUPs"/>
    <property type="match status" value="1"/>
</dbReference>
<dbReference type="SUPFAM" id="SSF52374">
    <property type="entry name" value="Nucleotidylyl transferase"/>
    <property type="match status" value="1"/>
</dbReference>
<evidence type="ECO:0000256" key="5">
    <source>
        <dbReference type="ARBA" id="ARBA00022741"/>
    </source>
</evidence>
<evidence type="ECO:0000256" key="2">
    <source>
        <dbReference type="ARBA" id="ARBA00009256"/>
    </source>
</evidence>
<comment type="miscellaneous">
    <text evidence="8">The reaction proceeds by a bi uni uni bi ping pong mechanism.</text>
</comment>
<dbReference type="GO" id="GO:0004592">
    <property type="term" value="F:pantoate-beta-alanine ligase activity"/>
    <property type="evidence" value="ECO:0007669"/>
    <property type="project" value="UniProtKB-UniRule"/>
</dbReference>
<feature type="binding site" evidence="8">
    <location>
        <begin position="146"/>
        <end position="149"/>
    </location>
    <ligand>
        <name>ATP</name>
        <dbReference type="ChEBI" id="CHEBI:30616"/>
    </ligand>
</feature>
<dbReference type="Pfam" id="PF02569">
    <property type="entry name" value="Pantoate_ligase"/>
    <property type="match status" value="1"/>
</dbReference>
<dbReference type="OrthoDB" id="9773087at2"/>
<dbReference type="EMBL" id="LNYC01000020">
    <property type="protein sequence ID" value="KTD02352.1"/>
    <property type="molecule type" value="Genomic_DNA"/>
</dbReference>
<dbReference type="InterPro" id="IPR003721">
    <property type="entry name" value="Pantoate_ligase"/>
</dbReference>
<reference evidence="9 10" key="1">
    <citation type="submission" date="2015-11" db="EMBL/GenBank/DDBJ databases">
        <title>Genomic analysis of 38 Legionella species identifies large and diverse effector repertoires.</title>
        <authorList>
            <person name="Burstein D."/>
            <person name="Amaro F."/>
            <person name="Zusman T."/>
            <person name="Lifshitz Z."/>
            <person name="Cohen O."/>
            <person name="Gilbert J.A."/>
            <person name="Pupko T."/>
            <person name="Shuman H.A."/>
            <person name="Segal G."/>
        </authorList>
    </citation>
    <scope>NUCLEOTIDE SEQUENCE [LARGE SCALE GENOMIC DNA]</scope>
    <source>
        <strain evidence="9 10">ATCC 49504</strain>
    </source>
</reference>
<evidence type="ECO:0000256" key="8">
    <source>
        <dbReference type="HAMAP-Rule" id="MF_00158"/>
    </source>
</evidence>
<protein>
    <recommendedName>
        <fullName evidence="8">Pantothenate synthetase</fullName>
        <shortName evidence="8">PS</shortName>
        <ecNumber evidence="8">6.3.2.1</ecNumber>
    </recommendedName>
    <alternativeName>
        <fullName evidence="8">Pantoate--beta-alanine ligase</fullName>
    </alternativeName>
    <alternativeName>
        <fullName evidence="8">Pantoate-activating enzyme</fullName>
    </alternativeName>
</protein>
<sequence length="261" mass="29083">MRCLRTVSELREALRTPSASLTTGFVPTMGNLHAGHLSLLERSVAENTRTIASIFVNPTQFNAEADFRLYPRTLDDDLALLEKAGVAYCFHPDPSEMYPDDFSFQVQENRLALPMEGNSRPGHFTGMLTVVLKLLNLTRPTRAYFGEKDYQQASLVSAMVKAFFLETDIIVCPTIREASGLPFSSRNRRLNAEERQTADTFARIFHAGSPLEATRNALEAAGIAVDYLEEHAGRRFVAVKIGDIRLIDNTETLNANREPSS</sequence>
<dbReference type="GO" id="GO:0015940">
    <property type="term" value="P:pantothenate biosynthetic process"/>
    <property type="evidence" value="ECO:0007669"/>
    <property type="project" value="UniProtKB-UniRule"/>
</dbReference>
<dbReference type="Gene3D" id="3.30.1300.10">
    <property type="entry name" value="Pantoate-beta-alanine ligase, C-terminal domain"/>
    <property type="match status" value="1"/>
</dbReference>
<dbReference type="InterPro" id="IPR014729">
    <property type="entry name" value="Rossmann-like_a/b/a_fold"/>
</dbReference>
<comment type="catalytic activity">
    <reaction evidence="7 8">
        <text>(R)-pantoate + beta-alanine + ATP = (R)-pantothenate + AMP + diphosphate + H(+)</text>
        <dbReference type="Rhea" id="RHEA:10912"/>
        <dbReference type="ChEBI" id="CHEBI:15378"/>
        <dbReference type="ChEBI" id="CHEBI:15980"/>
        <dbReference type="ChEBI" id="CHEBI:29032"/>
        <dbReference type="ChEBI" id="CHEBI:30616"/>
        <dbReference type="ChEBI" id="CHEBI:33019"/>
        <dbReference type="ChEBI" id="CHEBI:57966"/>
        <dbReference type="ChEBI" id="CHEBI:456215"/>
        <dbReference type="EC" id="6.3.2.1"/>
    </reaction>
</comment>
<evidence type="ECO:0000313" key="10">
    <source>
        <dbReference type="Proteomes" id="UP000054785"/>
    </source>
</evidence>
<feature type="binding site" evidence="8">
    <location>
        <begin position="183"/>
        <end position="186"/>
    </location>
    <ligand>
        <name>ATP</name>
        <dbReference type="ChEBI" id="CHEBI:30616"/>
    </ligand>
</feature>
<dbReference type="EC" id="6.3.2.1" evidence="8"/>
<gene>
    <name evidence="8 9" type="primary">panC</name>
    <name evidence="9" type="ORF">Lgee_0681</name>
</gene>
<feature type="binding site" evidence="8">
    <location>
        <position position="152"/>
    </location>
    <ligand>
        <name>(R)-pantoate</name>
        <dbReference type="ChEBI" id="CHEBI:15980"/>
    </ligand>
</feature>
<feature type="binding site" evidence="8">
    <location>
        <begin position="29"/>
        <end position="36"/>
    </location>
    <ligand>
        <name>ATP</name>
        <dbReference type="ChEBI" id="CHEBI:30616"/>
    </ligand>
</feature>
<feature type="active site" description="Proton donor" evidence="8">
    <location>
        <position position="36"/>
    </location>
</feature>